<keyword evidence="1" id="KW-0732">Signal</keyword>
<gene>
    <name evidence="4" type="ORF">LMG28138_01777</name>
</gene>
<reference evidence="4 5" key="1">
    <citation type="submission" date="2020-04" db="EMBL/GenBank/DDBJ databases">
        <authorList>
            <person name="De Canck E."/>
        </authorList>
    </citation>
    <scope>NUCLEOTIDE SEQUENCE [LARGE SCALE GENOMIC DNA]</scope>
    <source>
        <strain evidence="4 5">LMG 28138</strain>
    </source>
</reference>
<dbReference type="RefSeq" id="WP_175104388.1">
    <property type="nucleotide sequence ID" value="NZ_CADIKM010000006.1"/>
</dbReference>
<dbReference type="Proteomes" id="UP000494115">
    <property type="component" value="Unassembled WGS sequence"/>
</dbReference>
<sequence length="377" mass="37917">MANLNTQSFSSLVSNFATAVQGAAASLVDFTVGAVLLAIDEATAGVALWLQGLILQVAALTRAATSNGPDLDSWFAQFGFARLPAIAATTQESFGRFTPTNQALISVGAIAQTADGTVQFTAIADTTNAAYSAAQNGYVLPAGQASVNVTVQCSTPGTAGNVSLGALNTLGTAISGVDYVSNAAAVTNGAAAESDAAARARFVLFIASLDAGTLQAVYNAIASVQIGMTGIIAENRQYNGQSQNGYFTAIINDGNGTATSTEIANASKAIEAVRPLCSTYGVHAPNQLNVTISLTITTASGFVHSTVAALVQAAISAYVNSIATTSDGATLPYSNIATQAYGVAGVTNVTGVLVNGGTADLSITFQQSFRAGAITVS</sequence>
<evidence type="ECO:0000256" key="1">
    <source>
        <dbReference type="SAM" id="SignalP"/>
    </source>
</evidence>
<feature type="domain" description="Baseplate protein J-like barrel" evidence="2">
    <location>
        <begin position="96"/>
        <end position="189"/>
    </location>
</feature>
<evidence type="ECO:0000313" key="4">
    <source>
        <dbReference type="EMBL" id="CAB3784278.1"/>
    </source>
</evidence>
<dbReference type="InterPro" id="IPR006949">
    <property type="entry name" value="Barrel_Baseplate_J-like"/>
</dbReference>
<dbReference type="PANTHER" id="PTHR37829">
    <property type="entry name" value="PHAGE-LIKE ELEMENT PBSX PROTEIN XKDT"/>
    <property type="match status" value="1"/>
</dbReference>
<accession>A0A6S7B0W0</accession>
<evidence type="ECO:0000259" key="2">
    <source>
        <dbReference type="Pfam" id="PF04865"/>
    </source>
</evidence>
<dbReference type="EMBL" id="CADIKM010000006">
    <property type="protein sequence ID" value="CAB3784278.1"/>
    <property type="molecule type" value="Genomic_DNA"/>
</dbReference>
<evidence type="ECO:0000313" key="5">
    <source>
        <dbReference type="Proteomes" id="UP000494115"/>
    </source>
</evidence>
<evidence type="ECO:0000259" key="3">
    <source>
        <dbReference type="Pfam" id="PF26079"/>
    </source>
</evidence>
<keyword evidence="5" id="KW-1185">Reference proteome</keyword>
<dbReference type="InterPro" id="IPR058530">
    <property type="entry name" value="Baseplate_J-like_C"/>
</dbReference>
<feature type="domain" description="Baseplate J-like C-terminal" evidence="3">
    <location>
        <begin position="290"/>
        <end position="377"/>
    </location>
</feature>
<dbReference type="Pfam" id="PF26079">
    <property type="entry name" value="Baseplate_J_C"/>
    <property type="match status" value="1"/>
</dbReference>
<proteinExistence type="predicted"/>
<dbReference type="AlphaFoldDB" id="A0A6S7B0W0"/>
<protein>
    <submittedName>
        <fullName evidence="4">Uncharacterized protein</fullName>
    </submittedName>
</protein>
<dbReference type="InterPro" id="IPR052399">
    <property type="entry name" value="Phage_Baseplate_Assmbl_Protein"/>
</dbReference>
<name>A0A6S7B0W0_9BURK</name>
<organism evidence="4 5">
    <name type="scientific">Pararobbsia alpina</name>
    <dbReference type="NCBI Taxonomy" id="621374"/>
    <lineage>
        <taxon>Bacteria</taxon>
        <taxon>Pseudomonadati</taxon>
        <taxon>Pseudomonadota</taxon>
        <taxon>Betaproteobacteria</taxon>
        <taxon>Burkholderiales</taxon>
        <taxon>Burkholderiaceae</taxon>
        <taxon>Pararobbsia</taxon>
    </lineage>
</organism>
<dbReference type="Pfam" id="PF04865">
    <property type="entry name" value="Baseplate_J"/>
    <property type="match status" value="1"/>
</dbReference>
<dbReference type="PANTHER" id="PTHR37829:SF3">
    <property type="entry name" value="PROTEIN JAYE-RELATED"/>
    <property type="match status" value="1"/>
</dbReference>
<feature type="signal peptide" evidence="1">
    <location>
        <begin position="1"/>
        <end position="19"/>
    </location>
</feature>
<feature type="chain" id="PRO_5028947059" evidence="1">
    <location>
        <begin position="20"/>
        <end position="377"/>
    </location>
</feature>